<dbReference type="EMBL" id="JBFOLK010000005">
    <property type="protein sequence ID" value="KAL2513327.1"/>
    <property type="molecule type" value="Genomic_DNA"/>
</dbReference>
<comment type="caution">
    <text evidence="1">The sequence shown here is derived from an EMBL/GenBank/DDBJ whole genome shotgun (WGS) entry which is preliminary data.</text>
</comment>
<protein>
    <submittedName>
        <fullName evidence="1">Ribonuclease H</fullName>
    </submittedName>
</protein>
<name>A0ABD1TKS0_9LAMI</name>
<dbReference type="SUPFAM" id="SSF56672">
    <property type="entry name" value="DNA/RNA polymerases"/>
    <property type="match status" value="1"/>
</dbReference>
<accession>A0ABD1TKS0</accession>
<dbReference type="PANTHER" id="PTHR24559:SF444">
    <property type="entry name" value="REVERSE TRANSCRIPTASE DOMAIN-CONTAINING PROTEIN"/>
    <property type="match status" value="1"/>
</dbReference>
<organism evidence="1 2">
    <name type="scientific">Abeliophyllum distichum</name>
    <dbReference type="NCBI Taxonomy" id="126358"/>
    <lineage>
        <taxon>Eukaryota</taxon>
        <taxon>Viridiplantae</taxon>
        <taxon>Streptophyta</taxon>
        <taxon>Embryophyta</taxon>
        <taxon>Tracheophyta</taxon>
        <taxon>Spermatophyta</taxon>
        <taxon>Magnoliopsida</taxon>
        <taxon>eudicotyledons</taxon>
        <taxon>Gunneridae</taxon>
        <taxon>Pentapetalae</taxon>
        <taxon>asterids</taxon>
        <taxon>lamiids</taxon>
        <taxon>Lamiales</taxon>
        <taxon>Oleaceae</taxon>
        <taxon>Forsythieae</taxon>
        <taxon>Abeliophyllum</taxon>
    </lineage>
</organism>
<reference evidence="2" key="1">
    <citation type="submission" date="2024-07" db="EMBL/GenBank/DDBJ databases">
        <title>Two chromosome-level genome assemblies of Korean endemic species Abeliophyllum distichum and Forsythia ovata (Oleaceae).</title>
        <authorList>
            <person name="Jang H."/>
        </authorList>
    </citation>
    <scope>NUCLEOTIDE SEQUENCE [LARGE SCALE GENOMIC DNA]</scope>
</reference>
<sequence length="144" mass="16833">MMEEVVAPEDMDPRITRIDSQISSIEELKNFPVDPNDPTRKLQVGKDLLEELKEALKRFLQENLDVFAWKHEDMIRIDPKAYPKDSFPLPWIDQLVDATSRHKLLSFMDAYSGYNQISMYPPDEEHTSFVIDKGLYCYKVMSFG</sequence>
<dbReference type="Gene3D" id="3.10.10.10">
    <property type="entry name" value="HIV Type 1 Reverse Transcriptase, subunit A, domain 1"/>
    <property type="match status" value="1"/>
</dbReference>
<evidence type="ECO:0000313" key="1">
    <source>
        <dbReference type="EMBL" id="KAL2513327.1"/>
    </source>
</evidence>
<proteinExistence type="predicted"/>
<dbReference type="PANTHER" id="PTHR24559">
    <property type="entry name" value="TRANSPOSON TY3-I GAG-POL POLYPROTEIN"/>
    <property type="match status" value="1"/>
</dbReference>
<dbReference type="InterPro" id="IPR043502">
    <property type="entry name" value="DNA/RNA_pol_sf"/>
</dbReference>
<gene>
    <name evidence="1" type="ORF">Adt_18927</name>
</gene>
<dbReference type="InterPro" id="IPR053134">
    <property type="entry name" value="RNA-dir_DNA_polymerase"/>
</dbReference>
<dbReference type="Gene3D" id="3.30.70.270">
    <property type="match status" value="1"/>
</dbReference>
<keyword evidence="2" id="KW-1185">Reference proteome</keyword>
<dbReference type="InterPro" id="IPR043128">
    <property type="entry name" value="Rev_trsase/Diguanyl_cyclase"/>
</dbReference>
<dbReference type="Proteomes" id="UP001604336">
    <property type="component" value="Unassembled WGS sequence"/>
</dbReference>
<dbReference type="AlphaFoldDB" id="A0ABD1TKS0"/>
<evidence type="ECO:0000313" key="2">
    <source>
        <dbReference type="Proteomes" id="UP001604336"/>
    </source>
</evidence>